<evidence type="ECO:0000313" key="2">
    <source>
        <dbReference type="EMBL" id="KAJ8895340.1"/>
    </source>
</evidence>
<evidence type="ECO:0000313" key="3">
    <source>
        <dbReference type="Proteomes" id="UP001159363"/>
    </source>
</evidence>
<evidence type="ECO:0000256" key="1">
    <source>
        <dbReference type="SAM" id="Phobius"/>
    </source>
</evidence>
<gene>
    <name evidence="2" type="ORF">PR048_000671</name>
</gene>
<proteinExistence type="predicted"/>
<reference evidence="2 3" key="1">
    <citation type="submission" date="2023-02" db="EMBL/GenBank/DDBJ databases">
        <title>LHISI_Scaffold_Assembly.</title>
        <authorList>
            <person name="Stuart O.P."/>
            <person name="Cleave R."/>
            <person name="Magrath M.J.L."/>
            <person name="Mikheyev A.S."/>
        </authorList>
    </citation>
    <scope>NUCLEOTIDE SEQUENCE [LARGE SCALE GENOMIC DNA]</scope>
    <source>
        <strain evidence="2">Daus_M_001</strain>
        <tissue evidence="2">Leg muscle</tissue>
    </source>
</reference>
<dbReference type="EMBL" id="JARBHB010000001">
    <property type="protein sequence ID" value="KAJ8895340.1"/>
    <property type="molecule type" value="Genomic_DNA"/>
</dbReference>
<keyword evidence="1" id="KW-0812">Transmembrane</keyword>
<name>A0ABQ9IFA0_9NEOP</name>
<protein>
    <submittedName>
        <fullName evidence="2">Uncharacterized protein</fullName>
    </submittedName>
</protein>
<keyword evidence="3" id="KW-1185">Reference proteome</keyword>
<sequence>MRLEVYCKIVGVNVIRTVVVIQITLVVNTVMPKRKKSNPASWKRSISKLKRNNAEEYIGKGGKEIAKEKKKGMPLCGCVSRCMLCLGQETCDGINTAF</sequence>
<accession>A0ABQ9IFA0</accession>
<keyword evidence="1" id="KW-1133">Transmembrane helix</keyword>
<keyword evidence="1" id="KW-0472">Membrane</keyword>
<comment type="caution">
    <text evidence="2">The sequence shown here is derived from an EMBL/GenBank/DDBJ whole genome shotgun (WGS) entry which is preliminary data.</text>
</comment>
<organism evidence="2 3">
    <name type="scientific">Dryococelus australis</name>
    <dbReference type="NCBI Taxonomy" id="614101"/>
    <lineage>
        <taxon>Eukaryota</taxon>
        <taxon>Metazoa</taxon>
        <taxon>Ecdysozoa</taxon>
        <taxon>Arthropoda</taxon>
        <taxon>Hexapoda</taxon>
        <taxon>Insecta</taxon>
        <taxon>Pterygota</taxon>
        <taxon>Neoptera</taxon>
        <taxon>Polyneoptera</taxon>
        <taxon>Phasmatodea</taxon>
        <taxon>Verophasmatodea</taxon>
        <taxon>Anareolatae</taxon>
        <taxon>Phasmatidae</taxon>
        <taxon>Eurycanthinae</taxon>
        <taxon>Dryococelus</taxon>
    </lineage>
</organism>
<dbReference type="Proteomes" id="UP001159363">
    <property type="component" value="Chromosome 1"/>
</dbReference>
<feature type="transmembrane region" description="Helical" evidence="1">
    <location>
        <begin position="12"/>
        <end position="31"/>
    </location>
</feature>